<sequence length="130" mass="13792">MTRRRVFVLAPLVLAAAIVVWLCLPSADAGTVVQQAAGRIYQVRLSVENPRVGVNTLSLEVTPSSVDKVRVEPVMPQMGHALAPVPATVSGPGSYRAETTLPMSGQWELTLVLDGPLGTEQLVIPLLVKG</sequence>
<dbReference type="AlphaFoldDB" id="A0A558CEE9"/>
<proteinExistence type="predicted"/>
<protein>
    <submittedName>
        <fullName evidence="2">FixH family protein</fullName>
    </submittedName>
</protein>
<keyword evidence="3" id="KW-1185">Reference proteome</keyword>
<reference evidence="2 3" key="2">
    <citation type="submission" date="2019-08" db="EMBL/GenBank/DDBJ databases">
        <title>Amycolatopsis acidicola sp. nov., isolated from peat swamp forest soil.</title>
        <authorList>
            <person name="Srisuk N."/>
        </authorList>
    </citation>
    <scope>NUCLEOTIDE SEQUENCE [LARGE SCALE GENOMIC DNA]</scope>
    <source>
        <strain evidence="2 3">TBRC 6029</strain>
    </source>
</reference>
<accession>A0A558CEE9</accession>
<dbReference type="Proteomes" id="UP000320011">
    <property type="component" value="Unassembled WGS sequence"/>
</dbReference>
<evidence type="ECO:0000313" key="3">
    <source>
        <dbReference type="Proteomes" id="UP000320011"/>
    </source>
</evidence>
<dbReference type="Pfam" id="PF13115">
    <property type="entry name" value="YtkA"/>
    <property type="match status" value="1"/>
</dbReference>
<comment type="caution">
    <text evidence="2">The sequence shown here is derived from an EMBL/GenBank/DDBJ whole genome shotgun (WGS) entry which is preliminary data.</text>
</comment>
<dbReference type="OrthoDB" id="3695826at2"/>
<dbReference type="InterPro" id="IPR032693">
    <property type="entry name" value="YtkA-like_dom"/>
</dbReference>
<evidence type="ECO:0000313" key="2">
    <source>
        <dbReference type="EMBL" id="TVT47148.1"/>
    </source>
</evidence>
<name>A0A558CEE9_9PSEU</name>
<reference evidence="2 3" key="1">
    <citation type="submission" date="2019-07" db="EMBL/GenBank/DDBJ databases">
        <authorList>
            <person name="Duangmal K."/>
            <person name="Teo W.F.A."/>
        </authorList>
    </citation>
    <scope>NUCLEOTIDE SEQUENCE [LARGE SCALE GENOMIC DNA]</scope>
    <source>
        <strain evidence="2 3">TBRC 6029</strain>
    </source>
</reference>
<evidence type="ECO:0000259" key="1">
    <source>
        <dbReference type="Pfam" id="PF13115"/>
    </source>
</evidence>
<dbReference type="RefSeq" id="WP_144590078.1">
    <property type="nucleotide sequence ID" value="NZ_VJWX01000189.1"/>
</dbReference>
<organism evidence="2 3">
    <name type="scientific">Amycolatopsis rhizosphaerae</name>
    <dbReference type="NCBI Taxonomy" id="2053003"/>
    <lineage>
        <taxon>Bacteria</taxon>
        <taxon>Bacillati</taxon>
        <taxon>Actinomycetota</taxon>
        <taxon>Actinomycetes</taxon>
        <taxon>Pseudonocardiales</taxon>
        <taxon>Pseudonocardiaceae</taxon>
        <taxon>Amycolatopsis</taxon>
    </lineage>
</organism>
<feature type="domain" description="YtkA-like" evidence="1">
    <location>
        <begin position="39"/>
        <end position="111"/>
    </location>
</feature>
<dbReference type="EMBL" id="VJWX01000189">
    <property type="protein sequence ID" value="TVT47148.1"/>
    <property type="molecule type" value="Genomic_DNA"/>
</dbReference>
<gene>
    <name evidence="2" type="ORF">FNH05_19210</name>
</gene>